<dbReference type="InterPro" id="IPR007213">
    <property type="entry name" value="Ppm1/Ppm2/Tcmp"/>
</dbReference>
<evidence type="ECO:0000256" key="4">
    <source>
        <dbReference type="ARBA" id="ARBA00022679"/>
    </source>
</evidence>
<dbReference type="GO" id="GO:0032259">
    <property type="term" value="P:methylation"/>
    <property type="evidence" value="ECO:0007669"/>
    <property type="project" value="UniProtKB-KW"/>
</dbReference>
<dbReference type="InterPro" id="IPR011610">
    <property type="entry name" value="SAM_mthyl_Trfase_ML2640-like"/>
</dbReference>
<keyword evidence="3 6" id="KW-0489">Methyltransferase</keyword>
<dbReference type="SUPFAM" id="SSF53335">
    <property type="entry name" value="S-adenosyl-L-methionine-dependent methyltransferases"/>
    <property type="match status" value="1"/>
</dbReference>
<evidence type="ECO:0000256" key="5">
    <source>
        <dbReference type="ARBA" id="ARBA00022691"/>
    </source>
</evidence>
<comment type="function">
    <text evidence="1 6">Exhibits S-adenosyl-L-methionine-dependent methyltransferase activity.</text>
</comment>
<name>A0A918NMR1_9ACTN</name>
<organism evidence="7 8">
    <name type="scientific">Streptomyces minutiscleroticus</name>
    <dbReference type="NCBI Taxonomy" id="68238"/>
    <lineage>
        <taxon>Bacteria</taxon>
        <taxon>Bacillati</taxon>
        <taxon>Actinomycetota</taxon>
        <taxon>Actinomycetes</taxon>
        <taxon>Kitasatosporales</taxon>
        <taxon>Streptomycetaceae</taxon>
        <taxon>Streptomyces</taxon>
    </lineage>
</organism>
<dbReference type="Pfam" id="PF04072">
    <property type="entry name" value="LCM"/>
    <property type="match status" value="1"/>
</dbReference>
<comment type="caution">
    <text evidence="7">The sequence shown here is derived from an EMBL/GenBank/DDBJ whole genome shotgun (WGS) entry which is preliminary data.</text>
</comment>
<dbReference type="EMBL" id="BMVU01000018">
    <property type="protein sequence ID" value="GGX81564.1"/>
    <property type="molecule type" value="Genomic_DNA"/>
</dbReference>
<protein>
    <recommendedName>
        <fullName evidence="6">S-adenosyl-L-methionine-dependent methyltransferase</fullName>
        <ecNumber evidence="6">2.1.1.-</ecNumber>
    </recommendedName>
</protein>
<dbReference type="InterPro" id="IPR029063">
    <property type="entry name" value="SAM-dependent_MTases_sf"/>
</dbReference>
<dbReference type="PANTHER" id="PTHR43619:SF2">
    <property type="entry name" value="S-ADENOSYL-L-METHIONINE-DEPENDENT METHYLTRANSFERASES SUPERFAMILY PROTEIN"/>
    <property type="match status" value="1"/>
</dbReference>
<evidence type="ECO:0000313" key="7">
    <source>
        <dbReference type="EMBL" id="GGX81564.1"/>
    </source>
</evidence>
<comment type="similarity">
    <text evidence="2 6">Belongs to the UPF0677 family.</text>
</comment>
<dbReference type="PANTHER" id="PTHR43619">
    <property type="entry name" value="S-ADENOSYL-L-METHIONINE-DEPENDENT METHYLTRANSFERASE YKTD-RELATED"/>
    <property type="match status" value="1"/>
</dbReference>
<evidence type="ECO:0000256" key="2">
    <source>
        <dbReference type="ARBA" id="ARBA00008138"/>
    </source>
</evidence>
<reference evidence="7" key="2">
    <citation type="submission" date="2020-09" db="EMBL/GenBank/DDBJ databases">
        <authorList>
            <person name="Sun Q."/>
            <person name="Ohkuma M."/>
        </authorList>
    </citation>
    <scope>NUCLEOTIDE SEQUENCE</scope>
    <source>
        <strain evidence="7">JCM 4790</strain>
    </source>
</reference>
<dbReference type="NCBIfam" id="TIGR00027">
    <property type="entry name" value="mthyl_TIGR00027"/>
    <property type="match status" value="1"/>
</dbReference>
<reference evidence="7" key="1">
    <citation type="journal article" date="2014" name="Int. J. Syst. Evol. Microbiol.">
        <title>Complete genome sequence of Corynebacterium casei LMG S-19264T (=DSM 44701T), isolated from a smear-ripened cheese.</title>
        <authorList>
            <consortium name="US DOE Joint Genome Institute (JGI-PGF)"/>
            <person name="Walter F."/>
            <person name="Albersmeier A."/>
            <person name="Kalinowski J."/>
            <person name="Ruckert C."/>
        </authorList>
    </citation>
    <scope>NUCLEOTIDE SEQUENCE</scope>
    <source>
        <strain evidence="7">JCM 4790</strain>
    </source>
</reference>
<dbReference type="EC" id="2.1.1.-" evidence="6"/>
<dbReference type="Gene3D" id="3.40.50.150">
    <property type="entry name" value="Vaccinia Virus protein VP39"/>
    <property type="match status" value="1"/>
</dbReference>
<keyword evidence="4" id="KW-0808">Transferase</keyword>
<evidence type="ECO:0000256" key="3">
    <source>
        <dbReference type="ARBA" id="ARBA00022603"/>
    </source>
</evidence>
<accession>A0A918NMR1</accession>
<proteinExistence type="inferred from homology"/>
<sequence>MPAPELTDGVAAGVGRTALLVAAARAMETHRPDALARDTFAEHFVRASPVAADWPVRPDQVPDADADPLWGRLGRYFALRTRVLDDHLLRSARRGVRQVVLLGAGLDTRAYRLAWPPGCTVHEIDTDKVLAFKQSVLDREGAAPVAERRPLAVDLRHDWARALLDTGFDPTAPTAWLAEGLLLYLPADAERYLIATVDRLSAAGSTLAYEIKEVAEEPRVRAGAVYAAARQRLGIDLLSLFDTAPRPDSAGELAHRGWTVEVRSPYDFTAAHGCGLRPEPDDALAVNRWIFAEATGTRSRPGTMP</sequence>
<evidence type="ECO:0000256" key="1">
    <source>
        <dbReference type="ARBA" id="ARBA00003907"/>
    </source>
</evidence>
<keyword evidence="5 6" id="KW-0949">S-adenosyl-L-methionine</keyword>
<evidence type="ECO:0000256" key="6">
    <source>
        <dbReference type="RuleBase" id="RU362030"/>
    </source>
</evidence>
<dbReference type="AlphaFoldDB" id="A0A918NMR1"/>
<gene>
    <name evidence="7" type="ORF">GCM10010358_39890</name>
</gene>
<keyword evidence="8" id="KW-1185">Reference proteome</keyword>
<dbReference type="Proteomes" id="UP000619244">
    <property type="component" value="Unassembled WGS sequence"/>
</dbReference>
<evidence type="ECO:0000313" key="8">
    <source>
        <dbReference type="Proteomes" id="UP000619244"/>
    </source>
</evidence>
<dbReference type="GO" id="GO:0008168">
    <property type="term" value="F:methyltransferase activity"/>
    <property type="evidence" value="ECO:0007669"/>
    <property type="project" value="UniProtKB-UniRule"/>
</dbReference>